<keyword evidence="1" id="KW-0472">Membrane</keyword>
<dbReference type="OrthoDB" id="291355at2"/>
<dbReference type="EMBL" id="FOQD01000011">
    <property type="protein sequence ID" value="SFI67454.1"/>
    <property type="molecule type" value="Genomic_DNA"/>
</dbReference>
<reference evidence="3" key="1">
    <citation type="submission" date="2016-10" db="EMBL/GenBank/DDBJ databases">
        <authorList>
            <person name="Varghese N."/>
            <person name="Submissions S."/>
        </authorList>
    </citation>
    <scope>NUCLEOTIDE SEQUENCE [LARGE SCALE GENOMIC DNA]</scope>
    <source>
        <strain evidence="3">DSM 26348</strain>
    </source>
</reference>
<dbReference type="AlphaFoldDB" id="A0A1I3K4W3"/>
<evidence type="ECO:0000313" key="2">
    <source>
        <dbReference type="EMBL" id="SFI67454.1"/>
    </source>
</evidence>
<name>A0A1I3K4W3_9PLAN</name>
<feature type="transmembrane region" description="Helical" evidence="1">
    <location>
        <begin position="168"/>
        <end position="188"/>
    </location>
</feature>
<feature type="transmembrane region" description="Helical" evidence="1">
    <location>
        <begin position="200"/>
        <end position="220"/>
    </location>
</feature>
<gene>
    <name evidence="2" type="ORF">SAMN05421753_111117</name>
</gene>
<dbReference type="Proteomes" id="UP000199518">
    <property type="component" value="Unassembled WGS sequence"/>
</dbReference>
<keyword evidence="1" id="KW-1133">Transmembrane helix</keyword>
<dbReference type="STRING" id="1576369.SAMN05421753_111117"/>
<dbReference type="RefSeq" id="WP_092051580.1">
    <property type="nucleotide sequence ID" value="NZ_FOQD01000011.1"/>
</dbReference>
<evidence type="ECO:0000256" key="1">
    <source>
        <dbReference type="SAM" id="Phobius"/>
    </source>
</evidence>
<evidence type="ECO:0000313" key="3">
    <source>
        <dbReference type="Proteomes" id="UP000199518"/>
    </source>
</evidence>
<organism evidence="2 3">
    <name type="scientific">Planctomicrobium piriforme</name>
    <dbReference type="NCBI Taxonomy" id="1576369"/>
    <lineage>
        <taxon>Bacteria</taxon>
        <taxon>Pseudomonadati</taxon>
        <taxon>Planctomycetota</taxon>
        <taxon>Planctomycetia</taxon>
        <taxon>Planctomycetales</taxon>
        <taxon>Planctomycetaceae</taxon>
        <taxon>Planctomicrobium</taxon>
    </lineage>
</organism>
<keyword evidence="1" id="KW-0812">Transmembrane</keyword>
<protein>
    <submittedName>
        <fullName evidence="2">Uncharacterized protein</fullName>
    </submittedName>
</protein>
<feature type="transmembrane region" description="Helical" evidence="1">
    <location>
        <begin position="136"/>
        <end position="156"/>
    </location>
</feature>
<proteinExistence type="predicted"/>
<sequence length="240" mass="26706">MKQELMIPVEQTVRPIFASLERKMRMREELYSLLHDHWQTALDAGQSEKAALSQAVASFGSAAEIRHELQATVPHFERLAYGISIRLFSASQTPPFLEALRVGGSNAALLALIAFSVIWPTSWLRGEQFLSTARFLILQLCLFYGVCSAGTVWLGGRAVADLESDQQWSAIFKAIMGGLLFAGSYGLFSWGGAEQGLSSAVMLRMLGGGISYVVVFLLVCRELRKERQMTRPWLSLTWNR</sequence>
<feature type="transmembrane region" description="Helical" evidence="1">
    <location>
        <begin position="107"/>
        <end position="124"/>
    </location>
</feature>
<keyword evidence="3" id="KW-1185">Reference proteome</keyword>
<accession>A0A1I3K4W3</accession>